<dbReference type="PANTHER" id="PTHR34979:SF1">
    <property type="entry name" value="INNER MEMBRANE PROTEIN YGAZ"/>
    <property type="match status" value="1"/>
</dbReference>
<dbReference type="RefSeq" id="WP_141787723.1">
    <property type="nucleotide sequence ID" value="NZ_BAAAKX010000004.1"/>
</dbReference>
<dbReference type="OrthoDB" id="5195391at2"/>
<protein>
    <submittedName>
        <fullName evidence="9">Putative branched-subunit amino acid permease</fullName>
    </submittedName>
</protein>
<dbReference type="AlphaFoldDB" id="A0A542ZHB3"/>
<evidence type="ECO:0000256" key="8">
    <source>
        <dbReference type="SAM" id="Phobius"/>
    </source>
</evidence>
<dbReference type="Proteomes" id="UP000319514">
    <property type="component" value="Unassembled WGS sequence"/>
</dbReference>
<organism evidence="9 10">
    <name type="scientific">Oryzihumus leptocrescens</name>
    <dbReference type="NCBI Taxonomy" id="297536"/>
    <lineage>
        <taxon>Bacteria</taxon>
        <taxon>Bacillati</taxon>
        <taxon>Actinomycetota</taxon>
        <taxon>Actinomycetes</taxon>
        <taxon>Micrococcales</taxon>
        <taxon>Intrasporangiaceae</taxon>
        <taxon>Oryzihumus</taxon>
    </lineage>
</organism>
<feature type="transmembrane region" description="Helical" evidence="8">
    <location>
        <begin position="54"/>
        <end position="75"/>
    </location>
</feature>
<evidence type="ECO:0000256" key="2">
    <source>
        <dbReference type="ARBA" id="ARBA00010735"/>
    </source>
</evidence>
<dbReference type="Pfam" id="PF03591">
    <property type="entry name" value="AzlC"/>
    <property type="match status" value="1"/>
</dbReference>
<keyword evidence="4" id="KW-1003">Cell membrane</keyword>
<reference evidence="9 10" key="1">
    <citation type="submission" date="2019-06" db="EMBL/GenBank/DDBJ databases">
        <title>Sequencing the genomes of 1000 actinobacteria strains.</title>
        <authorList>
            <person name="Klenk H.-P."/>
        </authorList>
    </citation>
    <scope>NUCLEOTIDE SEQUENCE [LARGE SCALE GENOMIC DNA]</scope>
    <source>
        <strain evidence="9 10">DSM 18082</strain>
    </source>
</reference>
<keyword evidence="7 8" id="KW-0472">Membrane</keyword>
<dbReference type="PANTHER" id="PTHR34979">
    <property type="entry name" value="INNER MEMBRANE PROTEIN YGAZ"/>
    <property type="match status" value="1"/>
</dbReference>
<feature type="transmembrane region" description="Helical" evidence="8">
    <location>
        <begin position="21"/>
        <end position="42"/>
    </location>
</feature>
<accession>A0A542ZHB3</accession>
<dbReference type="GO" id="GO:0005886">
    <property type="term" value="C:plasma membrane"/>
    <property type="evidence" value="ECO:0007669"/>
    <property type="project" value="UniProtKB-SubCell"/>
</dbReference>
<keyword evidence="3" id="KW-0813">Transport</keyword>
<comment type="caution">
    <text evidence="9">The sequence shown here is derived from an EMBL/GenBank/DDBJ whole genome shotgun (WGS) entry which is preliminary data.</text>
</comment>
<feature type="transmembrane region" description="Helical" evidence="8">
    <location>
        <begin position="158"/>
        <end position="176"/>
    </location>
</feature>
<comment type="subcellular location">
    <subcellularLocation>
        <location evidence="1">Cell membrane</location>
        <topology evidence="1">Multi-pass membrane protein</topology>
    </subcellularLocation>
</comment>
<proteinExistence type="inferred from homology"/>
<evidence type="ECO:0000313" key="9">
    <source>
        <dbReference type="EMBL" id="TQL59743.1"/>
    </source>
</evidence>
<name>A0A542ZHB3_9MICO</name>
<evidence type="ECO:0000256" key="4">
    <source>
        <dbReference type="ARBA" id="ARBA00022475"/>
    </source>
</evidence>
<sequence length="230" mass="23562">MNELHPRRRSQVVRQSLSVGLATGAYGVSFGALAVASGLSLWQTMALSTLLFSGGSQFAIVGIVAAGGSGVAAVATSSMLGLRNSLYALQVSRMLDVRGLRRVAAAQLTIDESTAVAVGQPERQASRLGFWVTGVTIFVLWNLATLAGALVGDALGDLRAYGLDAAASAAFLALLWPRLRSREAQAVGVAAAVIALLLAPHSPAGVPVLVAAITAVVAGVRPRRERGVPA</sequence>
<keyword evidence="10" id="KW-1185">Reference proteome</keyword>
<dbReference type="InterPro" id="IPR011606">
    <property type="entry name" value="Brnchd-chn_aa_trnsp_permease"/>
</dbReference>
<feature type="transmembrane region" description="Helical" evidence="8">
    <location>
        <begin position="183"/>
        <end position="199"/>
    </location>
</feature>
<keyword evidence="6 8" id="KW-1133">Transmembrane helix</keyword>
<evidence type="ECO:0000256" key="3">
    <source>
        <dbReference type="ARBA" id="ARBA00022448"/>
    </source>
</evidence>
<keyword evidence="5 8" id="KW-0812">Transmembrane</keyword>
<evidence type="ECO:0000256" key="7">
    <source>
        <dbReference type="ARBA" id="ARBA00023136"/>
    </source>
</evidence>
<dbReference type="EMBL" id="VFOQ01000001">
    <property type="protein sequence ID" value="TQL59743.1"/>
    <property type="molecule type" value="Genomic_DNA"/>
</dbReference>
<feature type="transmembrane region" description="Helical" evidence="8">
    <location>
        <begin position="128"/>
        <end position="152"/>
    </location>
</feature>
<evidence type="ECO:0000313" key="10">
    <source>
        <dbReference type="Proteomes" id="UP000319514"/>
    </source>
</evidence>
<gene>
    <name evidence="9" type="ORF">FB474_1109</name>
</gene>
<evidence type="ECO:0000256" key="5">
    <source>
        <dbReference type="ARBA" id="ARBA00022692"/>
    </source>
</evidence>
<evidence type="ECO:0000256" key="1">
    <source>
        <dbReference type="ARBA" id="ARBA00004651"/>
    </source>
</evidence>
<dbReference type="GO" id="GO:1903785">
    <property type="term" value="P:L-valine transmembrane transport"/>
    <property type="evidence" value="ECO:0007669"/>
    <property type="project" value="TreeGrafter"/>
</dbReference>
<evidence type="ECO:0000256" key="6">
    <source>
        <dbReference type="ARBA" id="ARBA00022989"/>
    </source>
</evidence>
<comment type="similarity">
    <text evidence="2">Belongs to the AzlC family.</text>
</comment>